<dbReference type="CDD" id="cd06551">
    <property type="entry name" value="LPLAT"/>
    <property type="match status" value="1"/>
</dbReference>
<dbReference type="Pfam" id="PF23270">
    <property type="entry name" value="HAD_RAM2_N"/>
    <property type="match status" value="1"/>
</dbReference>
<dbReference type="InterPro" id="IPR036412">
    <property type="entry name" value="HAD-like_sf"/>
</dbReference>
<dbReference type="GO" id="GO:0090447">
    <property type="term" value="F:glycerol-3-phosphate 2-O-acyltransferase activity"/>
    <property type="evidence" value="ECO:0000318"/>
    <property type="project" value="GO_Central"/>
</dbReference>
<organism evidence="9">
    <name type="scientific">Selaginella moellendorffii</name>
    <name type="common">Spikemoss</name>
    <dbReference type="NCBI Taxonomy" id="88036"/>
    <lineage>
        <taxon>Eukaryota</taxon>
        <taxon>Viridiplantae</taxon>
        <taxon>Streptophyta</taxon>
        <taxon>Embryophyta</taxon>
        <taxon>Tracheophyta</taxon>
        <taxon>Lycopodiopsida</taxon>
        <taxon>Selaginellales</taxon>
        <taxon>Selaginellaceae</taxon>
        <taxon>Selaginella</taxon>
    </lineage>
</organism>
<evidence type="ECO:0000313" key="9">
    <source>
        <dbReference type="Proteomes" id="UP000001514"/>
    </source>
</evidence>
<reference evidence="8 9" key="1">
    <citation type="journal article" date="2011" name="Science">
        <title>The Selaginella genome identifies genetic changes associated with the evolution of vascular plants.</title>
        <authorList>
            <person name="Banks J.A."/>
            <person name="Nishiyama T."/>
            <person name="Hasebe M."/>
            <person name="Bowman J.L."/>
            <person name="Gribskov M."/>
            <person name="dePamphilis C."/>
            <person name="Albert V.A."/>
            <person name="Aono N."/>
            <person name="Aoyama T."/>
            <person name="Ambrose B.A."/>
            <person name="Ashton N.W."/>
            <person name="Axtell M.J."/>
            <person name="Barker E."/>
            <person name="Barker M.S."/>
            <person name="Bennetzen J.L."/>
            <person name="Bonawitz N.D."/>
            <person name="Chapple C."/>
            <person name="Cheng C."/>
            <person name="Correa L.G."/>
            <person name="Dacre M."/>
            <person name="DeBarry J."/>
            <person name="Dreyer I."/>
            <person name="Elias M."/>
            <person name="Engstrom E.M."/>
            <person name="Estelle M."/>
            <person name="Feng L."/>
            <person name="Finet C."/>
            <person name="Floyd S.K."/>
            <person name="Frommer W.B."/>
            <person name="Fujita T."/>
            <person name="Gramzow L."/>
            <person name="Gutensohn M."/>
            <person name="Harholt J."/>
            <person name="Hattori M."/>
            <person name="Heyl A."/>
            <person name="Hirai T."/>
            <person name="Hiwatashi Y."/>
            <person name="Ishikawa M."/>
            <person name="Iwata M."/>
            <person name="Karol K.G."/>
            <person name="Koehler B."/>
            <person name="Kolukisaoglu U."/>
            <person name="Kubo M."/>
            <person name="Kurata T."/>
            <person name="Lalonde S."/>
            <person name="Li K."/>
            <person name="Li Y."/>
            <person name="Litt A."/>
            <person name="Lyons E."/>
            <person name="Manning G."/>
            <person name="Maruyama T."/>
            <person name="Michael T.P."/>
            <person name="Mikami K."/>
            <person name="Miyazaki S."/>
            <person name="Morinaga S."/>
            <person name="Murata T."/>
            <person name="Mueller-Roeber B."/>
            <person name="Nelson D.R."/>
            <person name="Obara M."/>
            <person name="Oguri Y."/>
            <person name="Olmstead R.G."/>
            <person name="Onodera N."/>
            <person name="Petersen B.L."/>
            <person name="Pils B."/>
            <person name="Prigge M."/>
            <person name="Rensing S.A."/>
            <person name="Riano-Pachon D.M."/>
            <person name="Roberts A.W."/>
            <person name="Sato Y."/>
            <person name="Scheller H.V."/>
            <person name="Schulz B."/>
            <person name="Schulz C."/>
            <person name="Shakirov E.V."/>
            <person name="Shibagaki N."/>
            <person name="Shinohara N."/>
            <person name="Shippen D.E."/>
            <person name="Soerensen I."/>
            <person name="Sotooka R."/>
            <person name="Sugimoto N."/>
            <person name="Sugita M."/>
            <person name="Sumikawa N."/>
            <person name="Tanurdzic M."/>
            <person name="Theissen G."/>
            <person name="Ulvskov P."/>
            <person name="Wakazuki S."/>
            <person name="Weng J.K."/>
            <person name="Willats W.W."/>
            <person name="Wipf D."/>
            <person name="Wolf P.G."/>
            <person name="Yang L."/>
            <person name="Zimmer A.D."/>
            <person name="Zhu Q."/>
            <person name="Mitros T."/>
            <person name="Hellsten U."/>
            <person name="Loque D."/>
            <person name="Otillar R."/>
            <person name="Salamov A."/>
            <person name="Schmutz J."/>
            <person name="Shapiro H."/>
            <person name="Lindquist E."/>
            <person name="Lucas S."/>
            <person name="Rokhsar D."/>
            <person name="Grigoriev I.V."/>
        </authorList>
    </citation>
    <scope>NUCLEOTIDE SEQUENCE [LARGE SCALE GENOMIC DNA]</scope>
</reference>
<proteinExistence type="inferred from homology"/>
<dbReference type="GO" id="GO:0016020">
    <property type="term" value="C:membrane"/>
    <property type="evidence" value="ECO:0000318"/>
    <property type="project" value="GO_Central"/>
</dbReference>
<keyword evidence="9" id="KW-1185">Reference proteome</keyword>
<comment type="similarity">
    <text evidence="2">Belongs to the GPAT/DAPAT family.</text>
</comment>
<keyword evidence="4" id="KW-0812">Transmembrane</keyword>
<dbReference type="AlphaFoldDB" id="D8QY02"/>
<dbReference type="KEGG" id="smo:SELMODRAFT_80075"/>
<keyword evidence="5" id="KW-1133">Transmembrane helix</keyword>
<dbReference type="Proteomes" id="UP000001514">
    <property type="component" value="Unassembled WGS sequence"/>
</dbReference>
<evidence type="ECO:0000313" key="8">
    <source>
        <dbReference type="EMBL" id="EFJ35523.1"/>
    </source>
</evidence>
<dbReference type="GeneID" id="9655181"/>
<dbReference type="GO" id="GO:0010143">
    <property type="term" value="P:cutin biosynthetic process"/>
    <property type="evidence" value="ECO:0000318"/>
    <property type="project" value="GO_Central"/>
</dbReference>
<dbReference type="SUPFAM" id="SSF56784">
    <property type="entry name" value="HAD-like"/>
    <property type="match status" value="1"/>
</dbReference>
<dbReference type="InterPro" id="IPR023214">
    <property type="entry name" value="HAD_sf"/>
</dbReference>
<dbReference type="OrthoDB" id="1854593at2759"/>
<dbReference type="PANTHER" id="PTHR15486">
    <property type="entry name" value="ANCIENT UBIQUITOUS PROTEIN"/>
    <property type="match status" value="1"/>
</dbReference>
<dbReference type="Pfam" id="PF01553">
    <property type="entry name" value="Acyltransferase"/>
    <property type="match status" value="1"/>
</dbReference>
<name>D8QY02_SELML</name>
<dbReference type="SUPFAM" id="SSF69593">
    <property type="entry name" value="Glycerol-3-phosphate (1)-acyltransferase"/>
    <property type="match status" value="1"/>
</dbReference>
<evidence type="ECO:0000256" key="2">
    <source>
        <dbReference type="ARBA" id="ARBA00007937"/>
    </source>
</evidence>
<evidence type="ECO:0000256" key="4">
    <source>
        <dbReference type="ARBA" id="ARBA00022692"/>
    </source>
</evidence>
<accession>D8QY02</accession>
<dbReference type="InterPro" id="IPR002123">
    <property type="entry name" value="Plipid/glycerol_acylTrfase"/>
</dbReference>
<dbReference type="InterPro" id="IPR056462">
    <property type="entry name" value="HAD_RAM2/GPAT1-8"/>
</dbReference>
<sequence length="522" mass="58051">MVVKLWEFLKNVRQTPVPFEPVESCDFLDRSDDLVVSDLEGTLLRSASYFPYFLLVAFEAGSVLRAAILLFAYPAIWLLASQATAIQIMTFISFIGIKVSVIERVAVAVLPKFYLEDMHLHAFRVFTACGTKYVITASPRVMVEHFLKHYLGVDVVLGTEVHVARGGFCTGFLQSPGVLEGGNKAFAVRKYLRDRLPDLALGCKSTDFPYMALCKEAFVVLNSSNAPAVPRDEYPKPLIFHDGRIACRPTPAKALTLLLWSPVGIPLAFLRGSVPLLINDTRIVVLVCALLGVRIRVNGAPPTTSSTNKGGGTLFVCSHRTLLDPVFLSGGVQRRVSAVTYSISRVSEVLAPIKTVRLTRCRSQDARRMHNILLDECKDLVVCPEGTTCREPYLLRFSSLFAELSDAIVPVAMDARVQLFYGTTARGWKALDPLYFLMNPRPEYEMWFLDQLPWEMTCAAGNSAHDVANLIQRRIADKLGFQCTNLTRKDKYLMLAGNEGGVANKQKSLRRSMKRLRSKMGS</sequence>
<dbReference type="PANTHER" id="PTHR15486:SF0">
    <property type="entry name" value="GLYCEROL-3-PHOSPHATE ACYLTRANSFERASE 1"/>
    <property type="match status" value="1"/>
</dbReference>
<dbReference type="OMA" id="EVLGFQC"/>
<keyword evidence="3" id="KW-0808">Transferase</keyword>
<evidence type="ECO:0000256" key="6">
    <source>
        <dbReference type="ARBA" id="ARBA00023136"/>
    </source>
</evidence>
<evidence type="ECO:0000256" key="3">
    <source>
        <dbReference type="ARBA" id="ARBA00022679"/>
    </source>
</evidence>
<comment type="subcellular location">
    <subcellularLocation>
        <location evidence="1">Membrane</location>
        <topology evidence="1">Multi-pass membrane protein</topology>
    </subcellularLocation>
</comment>
<dbReference type="SMART" id="SM00563">
    <property type="entry name" value="PlsC"/>
    <property type="match status" value="1"/>
</dbReference>
<evidence type="ECO:0000256" key="5">
    <source>
        <dbReference type="ARBA" id="ARBA00022989"/>
    </source>
</evidence>
<dbReference type="eggNOG" id="ENOG502QWBX">
    <property type="taxonomic scope" value="Eukaryota"/>
</dbReference>
<gene>
    <name evidence="8" type="primary">GPAT10-1</name>
    <name evidence="8" type="ORF">SELMODRAFT_80075</name>
</gene>
<dbReference type="Gene3D" id="3.40.50.1000">
    <property type="entry name" value="HAD superfamily/HAD-like"/>
    <property type="match status" value="1"/>
</dbReference>
<protein>
    <submittedName>
        <fullName evidence="8">Uncharacterized protein GPAT10-1</fullName>
    </submittedName>
</protein>
<keyword evidence="6" id="KW-0472">Membrane</keyword>
<evidence type="ECO:0000256" key="1">
    <source>
        <dbReference type="ARBA" id="ARBA00004141"/>
    </source>
</evidence>
<feature type="domain" description="Phospholipid/glycerol acyltransferase" evidence="7">
    <location>
        <begin position="313"/>
        <end position="416"/>
    </location>
</feature>
<dbReference type="GO" id="GO:0016791">
    <property type="term" value="F:phosphatase activity"/>
    <property type="evidence" value="ECO:0000318"/>
    <property type="project" value="GO_Central"/>
</dbReference>
<dbReference type="InParanoid" id="D8QY02"/>
<dbReference type="HOGENOM" id="CLU_028504_1_0_1"/>
<dbReference type="Gramene" id="EFJ35523">
    <property type="protein sequence ID" value="EFJ35523"/>
    <property type="gene ID" value="SELMODRAFT_80075"/>
</dbReference>
<evidence type="ECO:0000259" key="7">
    <source>
        <dbReference type="SMART" id="SM00563"/>
    </source>
</evidence>
<dbReference type="EMBL" id="GL377568">
    <property type="protein sequence ID" value="EFJ35523.1"/>
    <property type="molecule type" value="Genomic_DNA"/>
</dbReference>
<dbReference type="STRING" id="88036.D8QY02"/>